<accession>A0ACC0DL11</accession>
<dbReference type="EMBL" id="MU394281">
    <property type="protein sequence ID" value="KAI6093388.1"/>
    <property type="molecule type" value="Genomic_DNA"/>
</dbReference>
<reference evidence="1 2" key="1">
    <citation type="journal article" date="2022" name="New Phytol.">
        <title>Ecological generalism drives hyperdiversity of secondary metabolite gene clusters in xylarialean endophytes.</title>
        <authorList>
            <person name="Franco M.E.E."/>
            <person name="Wisecaver J.H."/>
            <person name="Arnold A.E."/>
            <person name="Ju Y.M."/>
            <person name="Slot J.C."/>
            <person name="Ahrendt S."/>
            <person name="Moore L.P."/>
            <person name="Eastman K.E."/>
            <person name="Scott K."/>
            <person name="Konkel Z."/>
            <person name="Mondo S.J."/>
            <person name="Kuo A."/>
            <person name="Hayes R.D."/>
            <person name="Haridas S."/>
            <person name="Andreopoulos B."/>
            <person name="Riley R."/>
            <person name="LaButti K."/>
            <person name="Pangilinan J."/>
            <person name="Lipzen A."/>
            <person name="Amirebrahimi M."/>
            <person name="Yan J."/>
            <person name="Adam C."/>
            <person name="Keymanesh K."/>
            <person name="Ng V."/>
            <person name="Louie K."/>
            <person name="Northen T."/>
            <person name="Drula E."/>
            <person name="Henrissat B."/>
            <person name="Hsieh H.M."/>
            <person name="Youens-Clark K."/>
            <person name="Lutzoni F."/>
            <person name="Miadlikowska J."/>
            <person name="Eastwood D.C."/>
            <person name="Hamelin R.C."/>
            <person name="Grigoriev I.V."/>
            <person name="U'Ren J.M."/>
        </authorList>
    </citation>
    <scope>NUCLEOTIDE SEQUENCE [LARGE SCALE GENOMIC DNA]</scope>
    <source>
        <strain evidence="1 2">ER1909</strain>
    </source>
</reference>
<dbReference type="Proteomes" id="UP001497680">
    <property type="component" value="Unassembled WGS sequence"/>
</dbReference>
<sequence>MYIKTMVVMLFWQFFLFSLYSRTLGYPYPADPGNARVNLGYAQYQGSLVGADGGVAQYLGLRYAAPPTGERRWRVPAEPEVEDVGDQAADTFGPICLGISVPYPNDRAEDEDCLFANVWAPANATRESKLPVWLFIQGGGYTVNSNANWNGTAVVERSGRNIILVNFNYRVGLYGFLASERVRAAGAGDLNVGLLDQRQAMRWVRRHIAQFGGDPEHVVIHGASAGAGSVALHLVAYGGGNSVQDEKLFVGAVGESMFFPAQPFVADLEWQFNRVLRGVGCDNSSSPMTCLRSKDTTTLQTVNVPSAFPGRPETPEPLFYWTPCIDGDLLRDLPYASLERGEFIDVPVLMGATTDEGTVFATDDATSDDTVLFLQNNYPNMTDAQAADVIARYPLMDALPMHAAWFPSAAKAYGEATFICPANYILDVYAAKHVDSNTMNTSSSSSRSKTWGYRTNLYDANNAAMGVGVPHIFESWAIFGPDSQAGIGGAPASFYSHTTDVVDYIMDYWISFVRTLDPSAMRTPGAPAWEAWDSVAGGARLVFQADNFTMEPVPLDQRQRCDFWRGLAPSTQQKRI</sequence>
<evidence type="ECO:0000313" key="1">
    <source>
        <dbReference type="EMBL" id="KAI6093388.1"/>
    </source>
</evidence>
<comment type="caution">
    <text evidence="1">The sequence shown here is derived from an EMBL/GenBank/DDBJ whole genome shotgun (WGS) entry which is preliminary data.</text>
</comment>
<gene>
    <name evidence="1" type="ORF">F4821DRAFT_222859</name>
</gene>
<organism evidence="1 2">
    <name type="scientific">Hypoxylon rubiginosum</name>
    <dbReference type="NCBI Taxonomy" id="110542"/>
    <lineage>
        <taxon>Eukaryota</taxon>
        <taxon>Fungi</taxon>
        <taxon>Dikarya</taxon>
        <taxon>Ascomycota</taxon>
        <taxon>Pezizomycotina</taxon>
        <taxon>Sordariomycetes</taxon>
        <taxon>Xylariomycetidae</taxon>
        <taxon>Xylariales</taxon>
        <taxon>Hypoxylaceae</taxon>
        <taxon>Hypoxylon</taxon>
    </lineage>
</organism>
<name>A0ACC0DL11_9PEZI</name>
<evidence type="ECO:0000313" key="2">
    <source>
        <dbReference type="Proteomes" id="UP001497680"/>
    </source>
</evidence>
<protein>
    <submittedName>
        <fullName evidence="1">Alpha/beta-hydrolase</fullName>
    </submittedName>
</protein>
<keyword evidence="2" id="KW-1185">Reference proteome</keyword>
<proteinExistence type="predicted"/>